<dbReference type="GO" id="GO:0003824">
    <property type="term" value="F:catalytic activity"/>
    <property type="evidence" value="ECO:0007669"/>
    <property type="project" value="InterPro"/>
</dbReference>
<evidence type="ECO:0000256" key="5">
    <source>
        <dbReference type="ARBA" id="ARBA00023014"/>
    </source>
</evidence>
<dbReference type="STRING" id="593750.Metfor_1532"/>
<keyword evidence="5" id="KW-0411">Iron-sulfur</keyword>
<dbReference type="eggNOG" id="arCOG01356">
    <property type="taxonomic scope" value="Archaea"/>
</dbReference>
<gene>
    <name evidence="8" type="ordered locus">Metfor_1532</name>
</gene>
<dbReference type="GO" id="GO:0046872">
    <property type="term" value="F:metal ion binding"/>
    <property type="evidence" value="ECO:0007669"/>
    <property type="project" value="UniProtKB-KW"/>
</dbReference>
<dbReference type="InParanoid" id="L0HEW5"/>
<keyword evidence="3" id="KW-0479">Metal-binding</keyword>
<dbReference type="InterPro" id="IPR007197">
    <property type="entry name" value="rSAM"/>
</dbReference>
<dbReference type="GeneID" id="14307921"/>
<evidence type="ECO:0000256" key="3">
    <source>
        <dbReference type="ARBA" id="ARBA00022723"/>
    </source>
</evidence>
<dbReference type="SUPFAM" id="SSF102114">
    <property type="entry name" value="Radical SAM enzymes"/>
    <property type="match status" value="1"/>
</dbReference>
<dbReference type="SMART" id="SM00729">
    <property type="entry name" value="Elp3"/>
    <property type="match status" value="1"/>
</dbReference>
<accession>L0HEW5</accession>
<dbReference type="InterPro" id="IPR023980">
    <property type="entry name" value="CHP04013_B12-bd/rSAM"/>
</dbReference>
<dbReference type="SFLD" id="SFLDS00029">
    <property type="entry name" value="Radical_SAM"/>
    <property type="match status" value="1"/>
</dbReference>
<evidence type="ECO:0000256" key="1">
    <source>
        <dbReference type="ARBA" id="ARBA00001966"/>
    </source>
</evidence>
<dbReference type="Proteomes" id="UP000010824">
    <property type="component" value="Chromosome"/>
</dbReference>
<keyword evidence="4" id="KW-0408">Iron</keyword>
<feature type="domain" description="Radical SAM core" evidence="7">
    <location>
        <begin position="131"/>
        <end position="358"/>
    </location>
</feature>
<dbReference type="InterPro" id="IPR006158">
    <property type="entry name" value="Cobalamin-bd"/>
</dbReference>
<evidence type="ECO:0000259" key="7">
    <source>
        <dbReference type="PROSITE" id="PS51918"/>
    </source>
</evidence>
<dbReference type="EMBL" id="CP003167">
    <property type="protein sequence ID" value="AGB02565.1"/>
    <property type="molecule type" value="Genomic_DNA"/>
</dbReference>
<dbReference type="InterPro" id="IPR023404">
    <property type="entry name" value="rSAM_horseshoe"/>
</dbReference>
<dbReference type="Gene3D" id="3.80.30.20">
    <property type="entry name" value="tm_1862 like domain"/>
    <property type="match status" value="1"/>
</dbReference>
<dbReference type="PANTHER" id="PTHR43409">
    <property type="entry name" value="ANAEROBIC MAGNESIUM-PROTOPORPHYRIN IX MONOMETHYL ESTER CYCLASE-RELATED"/>
    <property type="match status" value="1"/>
</dbReference>
<name>L0HEW5_METFS</name>
<evidence type="ECO:0000313" key="9">
    <source>
        <dbReference type="Proteomes" id="UP000010824"/>
    </source>
</evidence>
<protein>
    <submittedName>
        <fullName evidence="8">B12-binding domain/radical SAM domain protein, MJ_1487 family</fullName>
    </submittedName>
</protein>
<dbReference type="PROSITE" id="PS51918">
    <property type="entry name" value="RADICAL_SAM"/>
    <property type="match status" value="1"/>
</dbReference>
<dbReference type="SFLD" id="SFLDG01082">
    <property type="entry name" value="B12-binding_domain_containing"/>
    <property type="match status" value="1"/>
</dbReference>
<dbReference type="KEGG" id="mfo:Metfor_1532"/>
<comment type="cofactor">
    <cofactor evidence="1">
        <name>[4Fe-4S] cluster</name>
        <dbReference type="ChEBI" id="CHEBI:49883"/>
    </cofactor>
</comment>
<reference evidence="8 9" key="2">
    <citation type="journal article" date="2014" name="Genome Announc.">
        <title>Complete Genome Sequence of Methanoregula formicica SMSPT, a Mesophilic Hydrogenotrophic Methanogen Isolated from a Methanogenic Upflow Anaerobic Sludge Blanket Reactor.</title>
        <authorList>
            <person name="Yamamoto K."/>
            <person name="Tamaki H."/>
            <person name="Cadillo-Quiroz H."/>
            <person name="Imachi H."/>
            <person name="Kyrpides N."/>
            <person name="Woyke T."/>
            <person name="Goodwin L."/>
            <person name="Zinder S.H."/>
            <person name="Kamagata Y."/>
            <person name="Liu W.T."/>
        </authorList>
    </citation>
    <scope>NUCLEOTIDE SEQUENCE [LARGE SCALE GENOMIC DNA]</scope>
    <source>
        <strain evidence="9">DSM 22288 / NBRC 105244 / SMSP</strain>
    </source>
</reference>
<keyword evidence="9" id="KW-1185">Reference proteome</keyword>
<evidence type="ECO:0000259" key="6">
    <source>
        <dbReference type="PROSITE" id="PS51332"/>
    </source>
</evidence>
<dbReference type="CDD" id="cd01335">
    <property type="entry name" value="Radical_SAM"/>
    <property type="match status" value="1"/>
</dbReference>
<dbReference type="Gene3D" id="3.40.50.280">
    <property type="entry name" value="Cobalamin-binding domain"/>
    <property type="match status" value="1"/>
</dbReference>
<dbReference type="NCBIfam" id="TIGR04013">
    <property type="entry name" value="B12_SAM_MJ_1487"/>
    <property type="match status" value="1"/>
</dbReference>
<keyword evidence="2" id="KW-0949">S-adenosyl-L-methionine</keyword>
<sequence>MQVNWRNIHAARNSFAVLYAACEREGIHLNPVDAPTGDITCYSLTSISAARYQKEIASADCITIVGGPHVSAVPRGVAGYADYVVVGEGEYTLPRLLISLARGGDGKIPGVMTGDWYQPADTAVRLDAFPPFSEYKGYIEISRGCPFSCGYCQTPQIFGHCMRHRSVDEIARYTERHSQSRFITPNALAYGSDGVHPRFDKVERLLRGCHNQIFFGTFPSEVRPEFVCTASLELINRYCTNTKLHFGAQSGSDTVLSRMKRGHTVADVITAVDLCREHGLTPVVDFIVGLPFETDADQRATLDLIREVARAGTVHVHRFIPLPGTSLAGSPARPLLPETEKVCGDLALRGHLTGSWNAVEIRFLRRHSNDIP</sequence>
<evidence type="ECO:0000256" key="2">
    <source>
        <dbReference type="ARBA" id="ARBA00022691"/>
    </source>
</evidence>
<dbReference type="OrthoDB" id="2305at2157"/>
<dbReference type="InterPro" id="IPR058240">
    <property type="entry name" value="rSAM_sf"/>
</dbReference>
<dbReference type="AlphaFoldDB" id="L0HEW5"/>
<dbReference type="Pfam" id="PF04055">
    <property type="entry name" value="Radical_SAM"/>
    <property type="match status" value="1"/>
</dbReference>
<organism evidence="8 9">
    <name type="scientific">Methanoregula formicica (strain DSM 22288 / NBRC 105244 / SMSP)</name>
    <dbReference type="NCBI Taxonomy" id="593750"/>
    <lineage>
        <taxon>Archaea</taxon>
        <taxon>Methanobacteriati</taxon>
        <taxon>Methanobacteriota</taxon>
        <taxon>Stenosarchaea group</taxon>
        <taxon>Methanomicrobia</taxon>
        <taxon>Methanomicrobiales</taxon>
        <taxon>Methanoregulaceae</taxon>
        <taxon>Methanoregula</taxon>
    </lineage>
</organism>
<reference evidence="9" key="1">
    <citation type="submission" date="2011-12" db="EMBL/GenBank/DDBJ databases">
        <title>Complete sequence of Methanoregula formicicum SMSP.</title>
        <authorList>
            <person name="Lucas S."/>
            <person name="Han J."/>
            <person name="Lapidus A."/>
            <person name="Cheng J.-F."/>
            <person name="Goodwin L."/>
            <person name="Pitluck S."/>
            <person name="Peters L."/>
            <person name="Ovchinnikova G."/>
            <person name="Teshima H."/>
            <person name="Detter J.C."/>
            <person name="Han C."/>
            <person name="Tapia R."/>
            <person name="Land M."/>
            <person name="Hauser L."/>
            <person name="Kyrpides N."/>
            <person name="Ivanova N."/>
            <person name="Pagani I."/>
            <person name="Imachi H."/>
            <person name="Tamaki H."/>
            <person name="Sekiguchi Y."/>
            <person name="Kamagata Y."/>
            <person name="Cadillo-Quiroz H."/>
            <person name="Zinder S."/>
            <person name="Liu W.-T."/>
            <person name="Woyke T."/>
        </authorList>
    </citation>
    <scope>NUCLEOTIDE SEQUENCE [LARGE SCALE GENOMIC DNA]</scope>
    <source>
        <strain evidence="9">DSM 22288 / NBRC 105244 / SMSP</strain>
    </source>
</reference>
<dbReference type="HOGENOM" id="CLU_042889_0_0_2"/>
<dbReference type="InterPro" id="IPR006638">
    <property type="entry name" value="Elp3/MiaA/NifB-like_rSAM"/>
</dbReference>
<dbReference type="InterPro" id="IPR051198">
    <property type="entry name" value="BchE-like"/>
</dbReference>
<dbReference type="PROSITE" id="PS51332">
    <property type="entry name" value="B12_BINDING"/>
    <property type="match status" value="1"/>
</dbReference>
<dbReference type="GO" id="GO:0051536">
    <property type="term" value="F:iron-sulfur cluster binding"/>
    <property type="evidence" value="ECO:0007669"/>
    <property type="project" value="UniProtKB-KW"/>
</dbReference>
<evidence type="ECO:0000313" key="8">
    <source>
        <dbReference type="EMBL" id="AGB02565.1"/>
    </source>
</evidence>
<dbReference type="RefSeq" id="WP_015285528.1">
    <property type="nucleotide sequence ID" value="NC_019943.1"/>
</dbReference>
<dbReference type="GO" id="GO:0031419">
    <property type="term" value="F:cobalamin binding"/>
    <property type="evidence" value="ECO:0007669"/>
    <property type="project" value="InterPro"/>
</dbReference>
<proteinExistence type="predicted"/>
<feature type="domain" description="B12-binding" evidence="6">
    <location>
        <begin position="1"/>
        <end position="107"/>
    </location>
</feature>
<dbReference type="PANTHER" id="PTHR43409:SF17">
    <property type="entry name" value="METHYLTHIOTRANSFERASE MJ0865-RELATED"/>
    <property type="match status" value="1"/>
</dbReference>
<evidence type="ECO:0000256" key="4">
    <source>
        <dbReference type="ARBA" id="ARBA00023004"/>
    </source>
</evidence>